<dbReference type="SUPFAM" id="SSF50156">
    <property type="entry name" value="PDZ domain-like"/>
    <property type="match status" value="1"/>
</dbReference>
<dbReference type="InterPro" id="IPR001478">
    <property type="entry name" value="PDZ"/>
</dbReference>
<proteinExistence type="predicted"/>
<sequence>MKHLYSMLFLAGIATLFSLQSVAQTTMSDMEYYGHHIYLKSDFSSKAANFVFDTGADMVYVDSTFLAGSGLKFSKVGYTMLGGVGGKQQRVKMIFDDAVFRLYGKEYKPKMAPIIQLKPILGDKADGLFGIQELGGKAIIIDYANEKIGFVNQLSAADTEGFVPVDIEITSNRIYLPVAVSIDDNITITGKAMMDLGSGGSISLSAAVANRYKLSTIKEKFGVTYEQGGIGGKSSSWKFRAKKSTIASFDINDLVLGYSTDSSGALSGKNDHIGLIGNQVWERFYVIIDLKGKKLYLKPNSSFNKESFFNSLGFAYTDRSKTLGCWVVNGLYHGSGAEKAGLKGGDRIVEFNGKDVKSLSEVEQEDLYKVKSTVNLKVKRGTNSVIISF</sequence>
<feature type="domain" description="PDZ" evidence="2">
    <location>
        <begin position="300"/>
        <end position="369"/>
    </location>
</feature>
<dbReference type="EMBL" id="VSSQ01000642">
    <property type="protein sequence ID" value="MPL99043.1"/>
    <property type="molecule type" value="Genomic_DNA"/>
</dbReference>
<dbReference type="GO" id="GO:0006508">
    <property type="term" value="P:proteolysis"/>
    <property type="evidence" value="ECO:0007669"/>
    <property type="project" value="InterPro"/>
</dbReference>
<dbReference type="InterPro" id="IPR021109">
    <property type="entry name" value="Peptidase_aspartic_dom_sf"/>
</dbReference>
<dbReference type="Pfam" id="PF13180">
    <property type="entry name" value="PDZ_2"/>
    <property type="match status" value="1"/>
</dbReference>
<dbReference type="PROSITE" id="PS50106">
    <property type="entry name" value="PDZ"/>
    <property type="match status" value="1"/>
</dbReference>
<comment type="caution">
    <text evidence="4">The sequence shown here is derived from an EMBL/GenBank/DDBJ whole genome shotgun (WGS) entry which is preliminary data.</text>
</comment>
<dbReference type="Gene3D" id="2.30.42.10">
    <property type="match status" value="1"/>
</dbReference>
<evidence type="ECO:0000259" key="3">
    <source>
        <dbReference type="PROSITE" id="PS50175"/>
    </source>
</evidence>
<dbReference type="GO" id="GO:0004190">
    <property type="term" value="F:aspartic-type endopeptidase activity"/>
    <property type="evidence" value="ECO:0007669"/>
    <property type="project" value="InterPro"/>
</dbReference>
<organism evidence="4">
    <name type="scientific">bioreactor metagenome</name>
    <dbReference type="NCBI Taxonomy" id="1076179"/>
    <lineage>
        <taxon>unclassified sequences</taxon>
        <taxon>metagenomes</taxon>
        <taxon>ecological metagenomes</taxon>
    </lineage>
</organism>
<evidence type="ECO:0000259" key="2">
    <source>
        <dbReference type="PROSITE" id="PS50106"/>
    </source>
</evidence>
<keyword evidence="1" id="KW-0378">Hydrolase</keyword>
<dbReference type="SUPFAM" id="SSF50630">
    <property type="entry name" value="Acid proteases"/>
    <property type="match status" value="1"/>
</dbReference>
<reference evidence="4" key="1">
    <citation type="submission" date="2019-08" db="EMBL/GenBank/DDBJ databases">
        <authorList>
            <person name="Kucharzyk K."/>
            <person name="Murdoch R.W."/>
            <person name="Higgins S."/>
            <person name="Loffler F."/>
        </authorList>
    </citation>
    <scope>NUCLEOTIDE SEQUENCE</scope>
</reference>
<evidence type="ECO:0000256" key="1">
    <source>
        <dbReference type="ARBA" id="ARBA00022801"/>
    </source>
</evidence>
<gene>
    <name evidence="4" type="ORF">SDC9_45257</name>
</gene>
<name>A0A644W9D7_9ZZZZ</name>
<feature type="domain" description="Peptidase A2" evidence="3">
    <location>
        <begin position="48"/>
        <end position="86"/>
    </location>
</feature>
<dbReference type="InterPro" id="IPR001995">
    <property type="entry name" value="Peptidase_A2_cat"/>
</dbReference>
<dbReference type="SMART" id="SM00228">
    <property type="entry name" value="PDZ"/>
    <property type="match status" value="1"/>
</dbReference>
<dbReference type="AlphaFoldDB" id="A0A644W9D7"/>
<dbReference type="InterPro" id="IPR036034">
    <property type="entry name" value="PDZ_sf"/>
</dbReference>
<accession>A0A644W9D7</accession>
<dbReference type="PROSITE" id="PS50175">
    <property type="entry name" value="ASP_PROT_RETROV"/>
    <property type="match status" value="1"/>
</dbReference>
<protein>
    <submittedName>
        <fullName evidence="4">Uncharacterized protein</fullName>
    </submittedName>
</protein>
<dbReference type="Gene3D" id="2.40.70.10">
    <property type="entry name" value="Acid Proteases"/>
    <property type="match status" value="2"/>
</dbReference>
<evidence type="ECO:0000313" key="4">
    <source>
        <dbReference type="EMBL" id="MPL99043.1"/>
    </source>
</evidence>